<name>Q7NNC8_GLOVI</name>
<organism evidence="2 3">
    <name type="scientific">Gloeobacter violaceus (strain ATCC 29082 / PCC 7421)</name>
    <dbReference type="NCBI Taxonomy" id="251221"/>
    <lineage>
        <taxon>Bacteria</taxon>
        <taxon>Bacillati</taxon>
        <taxon>Cyanobacteriota</taxon>
        <taxon>Cyanophyceae</taxon>
        <taxon>Gloeobacterales</taxon>
        <taxon>Gloeobacteraceae</taxon>
        <taxon>Gloeobacter</taxon>
    </lineage>
</organism>
<feature type="transmembrane region" description="Helical" evidence="1">
    <location>
        <begin position="84"/>
        <end position="103"/>
    </location>
</feature>
<keyword evidence="1" id="KW-1133">Transmembrane helix</keyword>
<feature type="transmembrane region" description="Helical" evidence="1">
    <location>
        <begin position="6"/>
        <end position="30"/>
    </location>
</feature>
<evidence type="ECO:0000313" key="3">
    <source>
        <dbReference type="Proteomes" id="UP000000557"/>
    </source>
</evidence>
<dbReference type="STRING" id="251221.gene:10757955"/>
<keyword evidence="1" id="KW-0472">Membrane</keyword>
<keyword evidence="3" id="KW-1185">Reference proteome</keyword>
<dbReference type="OrthoDB" id="582955at2"/>
<proteinExistence type="predicted"/>
<dbReference type="EMBL" id="BA000045">
    <property type="protein sequence ID" value="BAC88424.1"/>
    <property type="molecule type" value="Genomic_DNA"/>
</dbReference>
<accession>Q7NNC8</accession>
<dbReference type="eggNOG" id="ENOG5033383">
    <property type="taxonomic scope" value="Bacteria"/>
</dbReference>
<dbReference type="InParanoid" id="Q7NNC8"/>
<dbReference type="KEGG" id="gvi:glr0483"/>
<reference evidence="2 3" key="1">
    <citation type="journal article" date="2003" name="DNA Res.">
        <title>Complete genome structure of Gloeobacter violaceus PCC 7421, a cyanobacterium that lacks thylakoids.</title>
        <authorList>
            <person name="Nakamura Y."/>
            <person name="Kaneko T."/>
            <person name="Sato S."/>
            <person name="Mimuro M."/>
            <person name="Miyashita H."/>
            <person name="Tsuchiya T."/>
            <person name="Sasamoto S."/>
            <person name="Watanabe A."/>
            <person name="Kawashima K."/>
            <person name="Kishida Y."/>
            <person name="Kiyokawa C."/>
            <person name="Kohara M."/>
            <person name="Matsumoto M."/>
            <person name="Matsuno A."/>
            <person name="Nakazaki N."/>
            <person name="Shimpo S."/>
            <person name="Takeuchi C."/>
            <person name="Yamada M."/>
            <person name="Tabata S."/>
        </authorList>
    </citation>
    <scope>NUCLEOTIDE SEQUENCE [LARGE SCALE GENOMIC DNA]</scope>
    <source>
        <strain evidence="3">ATCC 29082 / PCC 7421</strain>
    </source>
</reference>
<dbReference type="EnsemblBacteria" id="BAC88424">
    <property type="protein sequence ID" value="BAC88424"/>
    <property type="gene ID" value="BAC88424"/>
</dbReference>
<dbReference type="RefSeq" id="WP_011140486.1">
    <property type="nucleotide sequence ID" value="NC_005125.1"/>
</dbReference>
<evidence type="ECO:0000313" key="2">
    <source>
        <dbReference type="EMBL" id="BAC88424.1"/>
    </source>
</evidence>
<reference evidence="2 3" key="2">
    <citation type="journal article" date="2003" name="DNA Res.">
        <title>Complete genome structure of Gloeobacter violaceus PCC 7421, a cyanobacterium that lacks thylakoids (supplement).</title>
        <authorList>
            <person name="Nakamura Y."/>
            <person name="Kaneko T."/>
            <person name="Sato S."/>
            <person name="Mimuro M."/>
            <person name="Miyashita H."/>
            <person name="Tsuchiya T."/>
            <person name="Sasamoto S."/>
            <person name="Watanabe A."/>
            <person name="Kawashima K."/>
            <person name="Kishida Y."/>
            <person name="Kiyokawa C."/>
            <person name="Kohara M."/>
            <person name="Matsumoto M."/>
            <person name="Matsuno A."/>
            <person name="Nakazaki N."/>
            <person name="Shimpo S."/>
            <person name="Takeuchi C."/>
            <person name="Yamada M."/>
            <person name="Tabata S."/>
        </authorList>
    </citation>
    <scope>NUCLEOTIDE SEQUENCE [LARGE SCALE GENOMIC DNA]</scope>
    <source>
        <strain evidence="3">ATCC 29082 / PCC 7421</strain>
    </source>
</reference>
<evidence type="ECO:0000256" key="1">
    <source>
        <dbReference type="SAM" id="Phobius"/>
    </source>
</evidence>
<feature type="transmembrane region" description="Helical" evidence="1">
    <location>
        <begin position="135"/>
        <end position="155"/>
    </location>
</feature>
<dbReference type="AlphaFoldDB" id="Q7NNC8"/>
<protein>
    <submittedName>
        <fullName evidence="2">Glr0483 protein</fullName>
    </submittedName>
</protein>
<dbReference type="Proteomes" id="UP000000557">
    <property type="component" value="Chromosome"/>
</dbReference>
<gene>
    <name evidence="2" type="ordered locus">glr0483</name>
</gene>
<keyword evidence="1" id="KW-0812">Transmembrane</keyword>
<dbReference type="HOGENOM" id="CLU_1667462_0_0_3"/>
<sequence>MNDPLPTALWLVSVLSTAVLYGTDVFFAVVGRDALAKSSTACLADVVARLHEVADERMPVFGATALASTFAFGLSLGLPTASGLLVLVTLAALLSQLGLYLAVARPVNRRMVQAVQTGQALPDARALQARWDSVIVARALSLTLALVTLLAAGVLR</sequence>